<feature type="domain" description="Alpha-L-arabinofuranosidase 1 catalytic" evidence="1">
    <location>
        <begin position="6"/>
        <end position="80"/>
    </location>
</feature>
<dbReference type="EMBL" id="JAJAGQ010000019">
    <property type="protein sequence ID" value="KAJ8534122.1"/>
    <property type="molecule type" value="Genomic_DNA"/>
</dbReference>
<name>A0A9Q1QYA4_9SOLA</name>
<dbReference type="InterPro" id="IPR051563">
    <property type="entry name" value="Glycosyl_Hydrolase_51"/>
</dbReference>
<evidence type="ECO:0000259" key="1">
    <source>
        <dbReference type="Pfam" id="PF22848"/>
    </source>
</evidence>
<comment type="caution">
    <text evidence="2">The sequence shown here is derived from an EMBL/GenBank/DDBJ whole genome shotgun (WGS) entry which is preliminary data.</text>
</comment>
<dbReference type="Proteomes" id="UP001152561">
    <property type="component" value="Unassembled WGS sequence"/>
</dbReference>
<sequence length="84" mass="9428">MLTFIVLQIKNEDCGKTKYSGNYLKFYSAIKDKYPDIKIISNCDGSTSPLDHPADLYDFHIYSSASSVFSNARHFDSAPRSGPK</sequence>
<dbReference type="PANTHER" id="PTHR31776">
    <property type="entry name" value="ALPHA-L-ARABINOFURANOSIDASE 1"/>
    <property type="match status" value="1"/>
</dbReference>
<evidence type="ECO:0000313" key="2">
    <source>
        <dbReference type="EMBL" id="KAJ8534122.1"/>
    </source>
</evidence>
<evidence type="ECO:0000313" key="3">
    <source>
        <dbReference type="Proteomes" id="UP001152561"/>
    </source>
</evidence>
<gene>
    <name evidence="2" type="ORF">K7X08_007446</name>
</gene>
<dbReference type="Gene3D" id="3.20.20.80">
    <property type="entry name" value="Glycosidases"/>
    <property type="match status" value="1"/>
</dbReference>
<dbReference type="InterPro" id="IPR055235">
    <property type="entry name" value="ASD1_cat"/>
</dbReference>
<dbReference type="SUPFAM" id="SSF51445">
    <property type="entry name" value="(Trans)glycosidases"/>
    <property type="match status" value="1"/>
</dbReference>
<keyword evidence="3" id="KW-1185">Reference proteome</keyword>
<protein>
    <recommendedName>
        <fullName evidence="1">Alpha-L-arabinofuranosidase 1 catalytic domain-containing protein</fullName>
    </recommendedName>
</protein>
<reference evidence="3" key="1">
    <citation type="journal article" date="2023" name="Proc. Natl. Acad. Sci. U.S.A.">
        <title>Genomic and structural basis for evolution of tropane alkaloid biosynthesis.</title>
        <authorList>
            <person name="Wanga Y.-J."/>
            <person name="Taina T."/>
            <person name="Yua J.-Y."/>
            <person name="Lia J."/>
            <person name="Xua B."/>
            <person name="Chenc J."/>
            <person name="D'Auriad J.C."/>
            <person name="Huanga J.-P."/>
            <person name="Huanga S.-X."/>
        </authorList>
    </citation>
    <scope>NUCLEOTIDE SEQUENCE [LARGE SCALE GENOMIC DNA]</scope>
    <source>
        <strain evidence="3">cv. KIB-2019</strain>
    </source>
</reference>
<dbReference type="GO" id="GO:0046556">
    <property type="term" value="F:alpha-L-arabinofuranosidase activity"/>
    <property type="evidence" value="ECO:0007669"/>
    <property type="project" value="TreeGrafter"/>
</dbReference>
<accession>A0A9Q1QYA4</accession>
<dbReference type="PANTHER" id="PTHR31776:SF0">
    <property type="entry name" value="ALPHA-L-ARABINOFURANOSIDASE 1"/>
    <property type="match status" value="1"/>
</dbReference>
<organism evidence="2 3">
    <name type="scientific">Anisodus acutangulus</name>
    <dbReference type="NCBI Taxonomy" id="402998"/>
    <lineage>
        <taxon>Eukaryota</taxon>
        <taxon>Viridiplantae</taxon>
        <taxon>Streptophyta</taxon>
        <taxon>Embryophyta</taxon>
        <taxon>Tracheophyta</taxon>
        <taxon>Spermatophyta</taxon>
        <taxon>Magnoliopsida</taxon>
        <taxon>eudicotyledons</taxon>
        <taxon>Gunneridae</taxon>
        <taxon>Pentapetalae</taxon>
        <taxon>asterids</taxon>
        <taxon>lamiids</taxon>
        <taxon>Solanales</taxon>
        <taxon>Solanaceae</taxon>
        <taxon>Solanoideae</taxon>
        <taxon>Hyoscyameae</taxon>
        <taxon>Anisodus</taxon>
    </lineage>
</organism>
<proteinExistence type="predicted"/>
<dbReference type="OrthoDB" id="1742436at2759"/>
<dbReference type="InterPro" id="IPR017853">
    <property type="entry name" value="GH"/>
</dbReference>
<dbReference type="AlphaFoldDB" id="A0A9Q1QYA4"/>
<dbReference type="Pfam" id="PF22848">
    <property type="entry name" value="ASD1_dom"/>
    <property type="match status" value="1"/>
</dbReference>